<dbReference type="PANTHER" id="PTHR43537:SF45">
    <property type="entry name" value="GNTR FAMILY REGULATORY PROTEIN"/>
    <property type="match status" value="1"/>
</dbReference>
<dbReference type="AlphaFoldDB" id="A0A839SQX6"/>
<dbReference type="CDD" id="cd07377">
    <property type="entry name" value="WHTH_GntR"/>
    <property type="match status" value="1"/>
</dbReference>
<gene>
    <name evidence="6" type="ORF">FHR98_000489</name>
</gene>
<evidence type="ECO:0000313" key="7">
    <source>
        <dbReference type="Proteomes" id="UP000581135"/>
    </source>
</evidence>
<comment type="caution">
    <text evidence="6">The sequence shown here is derived from an EMBL/GenBank/DDBJ whole genome shotgun (WGS) entry which is preliminary data.</text>
</comment>
<dbReference type="InterPro" id="IPR011711">
    <property type="entry name" value="GntR_C"/>
</dbReference>
<keyword evidence="4" id="KW-0175">Coiled coil</keyword>
<feature type="domain" description="HTH gntR-type" evidence="5">
    <location>
        <begin position="29"/>
        <end position="96"/>
    </location>
</feature>
<evidence type="ECO:0000256" key="2">
    <source>
        <dbReference type="ARBA" id="ARBA00023125"/>
    </source>
</evidence>
<dbReference type="Proteomes" id="UP000581135">
    <property type="component" value="Unassembled WGS sequence"/>
</dbReference>
<dbReference type="PROSITE" id="PS50949">
    <property type="entry name" value="HTH_GNTR"/>
    <property type="match status" value="1"/>
</dbReference>
<evidence type="ECO:0000313" key="6">
    <source>
        <dbReference type="EMBL" id="MBB3064224.1"/>
    </source>
</evidence>
<dbReference type="SMART" id="SM00345">
    <property type="entry name" value="HTH_GNTR"/>
    <property type="match status" value="1"/>
</dbReference>
<evidence type="ECO:0000256" key="4">
    <source>
        <dbReference type="SAM" id="Coils"/>
    </source>
</evidence>
<keyword evidence="1" id="KW-0805">Transcription regulation</keyword>
<dbReference type="GO" id="GO:0003677">
    <property type="term" value="F:DNA binding"/>
    <property type="evidence" value="ECO:0007669"/>
    <property type="project" value="UniProtKB-KW"/>
</dbReference>
<dbReference type="Pfam" id="PF00392">
    <property type="entry name" value="GntR"/>
    <property type="match status" value="1"/>
</dbReference>
<dbReference type="InterPro" id="IPR000524">
    <property type="entry name" value="Tscrpt_reg_HTH_GntR"/>
</dbReference>
<keyword evidence="7" id="KW-1185">Reference proteome</keyword>
<dbReference type="Gene3D" id="1.20.120.530">
    <property type="entry name" value="GntR ligand-binding domain-like"/>
    <property type="match status" value="1"/>
</dbReference>
<dbReference type="InterPro" id="IPR036388">
    <property type="entry name" value="WH-like_DNA-bd_sf"/>
</dbReference>
<dbReference type="InterPro" id="IPR008920">
    <property type="entry name" value="TF_FadR/GntR_C"/>
</dbReference>
<sequence length="242" mass="27300">MSGNDAPVSARNAGQRVLDDLERMGAPNDSLTQKAYRLLEEQIVMLRLEPGAVLSESALAKQFSIGRTPIREALQRLAREGLVLILPRRGILVSELNVRRQLRLQELRREVERLMARKAARRATSEEKQAFEMIAEGMHEAARINDDIMFMRYDRQLNLLLCHAARNEFINSAMSLTHGMSRRFWYSHYREVADLPLCARLHADVATKVGEGDSAGAAQATDALMDYVEQFTRATLDFGTGN</sequence>
<dbReference type="PANTHER" id="PTHR43537">
    <property type="entry name" value="TRANSCRIPTIONAL REGULATOR, GNTR FAMILY"/>
    <property type="match status" value="1"/>
</dbReference>
<dbReference type="RefSeq" id="WP_246377322.1">
    <property type="nucleotide sequence ID" value="NZ_JACHXA010000001.1"/>
</dbReference>
<dbReference type="Gene3D" id="1.10.10.10">
    <property type="entry name" value="Winged helix-like DNA-binding domain superfamily/Winged helix DNA-binding domain"/>
    <property type="match status" value="1"/>
</dbReference>
<reference evidence="6 7" key="1">
    <citation type="submission" date="2020-08" db="EMBL/GenBank/DDBJ databases">
        <title>Genomic Encyclopedia of Type Strains, Phase III (KMG-III): the genomes of soil and plant-associated and newly described type strains.</title>
        <authorList>
            <person name="Whitman W."/>
        </authorList>
    </citation>
    <scope>NUCLEOTIDE SEQUENCE [LARGE SCALE GENOMIC DNA]</scope>
    <source>
        <strain evidence="6 7">CECT 8803</strain>
    </source>
</reference>
<proteinExistence type="predicted"/>
<dbReference type="PRINTS" id="PR00035">
    <property type="entry name" value="HTHGNTR"/>
</dbReference>
<protein>
    <submittedName>
        <fullName evidence="6">DNA-binding GntR family transcriptional regulator</fullName>
    </submittedName>
</protein>
<name>A0A839SQX6_9PROT</name>
<organism evidence="6 7">
    <name type="scientific">Limibacillus halophilus</name>
    <dbReference type="NCBI Taxonomy" id="1579333"/>
    <lineage>
        <taxon>Bacteria</taxon>
        <taxon>Pseudomonadati</taxon>
        <taxon>Pseudomonadota</taxon>
        <taxon>Alphaproteobacteria</taxon>
        <taxon>Rhodospirillales</taxon>
        <taxon>Rhodovibrionaceae</taxon>
        <taxon>Limibacillus</taxon>
    </lineage>
</organism>
<dbReference type="SUPFAM" id="SSF46785">
    <property type="entry name" value="Winged helix' DNA-binding domain"/>
    <property type="match status" value="1"/>
</dbReference>
<evidence type="ECO:0000256" key="3">
    <source>
        <dbReference type="ARBA" id="ARBA00023163"/>
    </source>
</evidence>
<feature type="coiled-coil region" evidence="4">
    <location>
        <begin position="97"/>
        <end position="124"/>
    </location>
</feature>
<dbReference type="EMBL" id="JACHXA010000001">
    <property type="protein sequence ID" value="MBB3064224.1"/>
    <property type="molecule type" value="Genomic_DNA"/>
</dbReference>
<evidence type="ECO:0000256" key="1">
    <source>
        <dbReference type="ARBA" id="ARBA00023015"/>
    </source>
</evidence>
<accession>A0A839SQX6</accession>
<keyword evidence="2 6" id="KW-0238">DNA-binding</keyword>
<dbReference type="GO" id="GO:0003700">
    <property type="term" value="F:DNA-binding transcription factor activity"/>
    <property type="evidence" value="ECO:0007669"/>
    <property type="project" value="InterPro"/>
</dbReference>
<dbReference type="SMART" id="SM00895">
    <property type="entry name" value="FCD"/>
    <property type="match status" value="1"/>
</dbReference>
<dbReference type="SUPFAM" id="SSF48008">
    <property type="entry name" value="GntR ligand-binding domain-like"/>
    <property type="match status" value="1"/>
</dbReference>
<keyword evidence="3" id="KW-0804">Transcription</keyword>
<evidence type="ECO:0000259" key="5">
    <source>
        <dbReference type="PROSITE" id="PS50949"/>
    </source>
</evidence>
<dbReference type="Pfam" id="PF07729">
    <property type="entry name" value="FCD"/>
    <property type="match status" value="1"/>
</dbReference>
<dbReference type="InterPro" id="IPR036390">
    <property type="entry name" value="WH_DNA-bd_sf"/>
</dbReference>